<gene>
    <name evidence="1" type="ORF">Voc01_078340</name>
</gene>
<organism evidence="1 2">
    <name type="scientific">Virgisporangium ochraceum</name>
    <dbReference type="NCBI Taxonomy" id="65505"/>
    <lineage>
        <taxon>Bacteria</taxon>
        <taxon>Bacillati</taxon>
        <taxon>Actinomycetota</taxon>
        <taxon>Actinomycetes</taxon>
        <taxon>Micromonosporales</taxon>
        <taxon>Micromonosporaceae</taxon>
        <taxon>Virgisporangium</taxon>
    </lineage>
</organism>
<dbReference type="AlphaFoldDB" id="A0A8J3ZZH8"/>
<name>A0A8J3ZZH8_9ACTN</name>
<dbReference type="EMBL" id="BOPH01000105">
    <property type="protein sequence ID" value="GIJ72917.1"/>
    <property type="molecule type" value="Genomic_DNA"/>
</dbReference>
<evidence type="ECO:0000313" key="1">
    <source>
        <dbReference type="EMBL" id="GIJ72917.1"/>
    </source>
</evidence>
<protein>
    <submittedName>
        <fullName evidence="1">Uncharacterized protein</fullName>
    </submittedName>
</protein>
<reference evidence="1" key="1">
    <citation type="submission" date="2021-01" db="EMBL/GenBank/DDBJ databases">
        <title>Whole genome shotgun sequence of Virgisporangium ochraceum NBRC 16418.</title>
        <authorList>
            <person name="Komaki H."/>
            <person name="Tamura T."/>
        </authorList>
    </citation>
    <scope>NUCLEOTIDE SEQUENCE</scope>
    <source>
        <strain evidence="1">NBRC 16418</strain>
    </source>
</reference>
<sequence length="108" mass="11594">MHRHASVTSAGIAVRTAYDRGSVNGAVATPYTSGVNQLRCTHCGTVGLEPGYVEDTGRASFGFARWVPGFLQRNGFGVAKASGRPRWQLDAFRCPKCAHLELFAANPL</sequence>
<evidence type="ECO:0000313" key="2">
    <source>
        <dbReference type="Proteomes" id="UP000635606"/>
    </source>
</evidence>
<accession>A0A8J3ZZH8</accession>
<comment type="caution">
    <text evidence="1">The sequence shown here is derived from an EMBL/GenBank/DDBJ whole genome shotgun (WGS) entry which is preliminary data.</text>
</comment>
<proteinExistence type="predicted"/>
<keyword evidence="2" id="KW-1185">Reference proteome</keyword>
<dbReference type="Proteomes" id="UP000635606">
    <property type="component" value="Unassembled WGS sequence"/>
</dbReference>